<evidence type="ECO:0000256" key="5">
    <source>
        <dbReference type="RuleBase" id="RU362125"/>
    </source>
</evidence>
<dbReference type="Gene3D" id="1.20.140.10">
    <property type="entry name" value="Butyryl-CoA Dehydrogenase, subunit A, domain 3"/>
    <property type="match status" value="1"/>
</dbReference>
<comment type="similarity">
    <text evidence="2 5">Belongs to the acyl-CoA dehydrogenase family.</text>
</comment>
<dbReference type="GO" id="GO:0016491">
    <property type="term" value="F:oxidoreductase activity"/>
    <property type="evidence" value="ECO:0007669"/>
    <property type="project" value="UniProtKB-KW"/>
</dbReference>
<evidence type="ECO:0000313" key="9">
    <source>
        <dbReference type="EMBL" id="MFM9607125.1"/>
    </source>
</evidence>
<sequence>MNSSPLLAVLAGAPIVDAAPGPRPRPPREVPEILEFLDGRVDPETVDTTRALPPGLLDGLKKRGFLRLCAEPRLGGRGLTAHGTFTVLEAVARRSVAVALTLGISNGVGAAALLPALEPGPLRAFLEERVRNGTVSGFALTEPAGQNNAWPSATATPMPDGTAYLLRGEKLFTGCGPVADLLAVAATTPSPDGRRRVCVCFVDTAAPGFAVRSRHEFTGARGLPNAALRLDGVLVPADRVFLGAEDIPGVPAAFASCALLGQLLFTGAPALAVVRHCLDWSRSFTARRRIDGRPLGDYPEIRTLVARTAADLYTVESVVHWALRDTPAGRTPALDTLLAKNICVRAAARAVERTLSLFGAEGLETVASKRLRGAPDIPLERAWRDARMLRTAGNVGVRLDQTAGRMLVGAGLDGRPAVAGHTRPTPGHHPGHLRAATRLAARLRTRLSQAAPDHVLTGHGRLAGDLLVLCATLTAAHDTTTHRLAALACAGARHRAATTWRELTDPDRSAYEELGRDLLGPRPAYGT</sequence>
<dbReference type="RefSeq" id="WP_409119952.1">
    <property type="nucleotide sequence ID" value="NZ_JBJVNI010000001.1"/>
</dbReference>
<evidence type="ECO:0000259" key="7">
    <source>
        <dbReference type="Pfam" id="PF02770"/>
    </source>
</evidence>
<dbReference type="SUPFAM" id="SSF56645">
    <property type="entry name" value="Acyl-CoA dehydrogenase NM domain-like"/>
    <property type="match status" value="1"/>
</dbReference>
<dbReference type="Pfam" id="PF02770">
    <property type="entry name" value="Acyl-CoA_dh_M"/>
    <property type="match status" value="1"/>
</dbReference>
<dbReference type="Pfam" id="PF00441">
    <property type="entry name" value="Acyl-CoA_dh_1"/>
    <property type="match status" value="1"/>
</dbReference>
<feature type="domain" description="Acyl-CoA dehydrogenase/oxidase C-terminal" evidence="6">
    <location>
        <begin position="267"/>
        <end position="393"/>
    </location>
</feature>
<dbReference type="InterPro" id="IPR046373">
    <property type="entry name" value="Acyl-CoA_Oxase/DH_mid-dom_sf"/>
</dbReference>
<dbReference type="PANTHER" id="PTHR43884">
    <property type="entry name" value="ACYL-COA DEHYDROGENASE"/>
    <property type="match status" value="1"/>
</dbReference>
<gene>
    <name evidence="9" type="ORF">ACKI18_00200</name>
</gene>
<evidence type="ECO:0000256" key="3">
    <source>
        <dbReference type="ARBA" id="ARBA00022630"/>
    </source>
</evidence>
<keyword evidence="10" id="KW-1185">Reference proteome</keyword>
<dbReference type="Proteomes" id="UP001631957">
    <property type="component" value="Unassembled WGS sequence"/>
</dbReference>
<keyword evidence="4 5" id="KW-0274">FAD</keyword>
<dbReference type="Gene3D" id="2.40.110.10">
    <property type="entry name" value="Butyryl-CoA Dehydrogenase, subunit A, domain 2"/>
    <property type="match status" value="1"/>
</dbReference>
<dbReference type="CDD" id="cd00567">
    <property type="entry name" value="ACAD"/>
    <property type="match status" value="1"/>
</dbReference>
<name>A0ABW9HJS2_9ACTN</name>
<feature type="domain" description="Acyl-CoA oxidase/dehydrogenase middle" evidence="7">
    <location>
        <begin position="137"/>
        <end position="233"/>
    </location>
</feature>
<evidence type="ECO:0000256" key="1">
    <source>
        <dbReference type="ARBA" id="ARBA00001974"/>
    </source>
</evidence>
<dbReference type="InterPro" id="IPR036250">
    <property type="entry name" value="AcylCo_DH-like_C"/>
</dbReference>
<organism evidence="9 10">
    <name type="scientific">Streptomyces niveiscabiei</name>
    <dbReference type="NCBI Taxonomy" id="164115"/>
    <lineage>
        <taxon>Bacteria</taxon>
        <taxon>Bacillati</taxon>
        <taxon>Actinomycetota</taxon>
        <taxon>Actinomycetes</taxon>
        <taxon>Kitasatosporales</taxon>
        <taxon>Streptomycetaceae</taxon>
        <taxon>Streptomyces</taxon>
    </lineage>
</organism>
<dbReference type="Pfam" id="PF02771">
    <property type="entry name" value="Acyl-CoA_dh_N"/>
    <property type="match status" value="1"/>
</dbReference>
<keyword evidence="3 5" id="KW-0285">Flavoprotein</keyword>
<dbReference type="InterPro" id="IPR009100">
    <property type="entry name" value="AcylCoA_DH/oxidase_NM_dom_sf"/>
</dbReference>
<dbReference type="EMBL" id="JBJVNI010000001">
    <property type="protein sequence ID" value="MFM9607125.1"/>
    <property type="molecule type" value="Genomic_DNA"/>
</dbReference>
<dbReference type="Gene3D" id="1.10.540.10">
    <property type="entry name" value="Acyl-CoA dehydrogenase/oxidase, N-terminal domain"/>
    <property type="match status" value="1"/>
</dbReference>
<dbReference type="EC" id="1.-.-.-" evidence="9"/>
<evidence type="ECO:0000313" key="10">
    <source>
        <dbReference type="Proteomes" id="UP001631957"/>
    </source>
</evidence>
<reference evidence="9 10" key="1">
    <citation type="submission" date="2024-12" db="EMBL/GenBank/DDBJ databases">
        <title>Forecasting of Potato common scab and diversities of Pathogenic streptomyces spp. in china.</title>
        <authorList>
            <person name="Handique U."/>
            <person name="Wu J."/>
        </authorList>
    </citation>
    <scope>NUCLEOTIDE SEQUENCE [LARGE SCALE GENOMIC DNA]</scope>
    <source>
        <strain evidence="9 10">ZRIMU1530</strain>
    </source>
</reference>
<evidence type="ECO:0000259" key="8">
    <source>
        <dbReference type="Pfam" id="PF02771"/>
    </source>
</evidence>
<protein>
    <submittedName>
        <fullName evidence="9">Acyl-CoA dehydrogenase family protein</fullName>
        <ecNumber evidence="9">1.-.-.-</ecNumber>
    </submittedName>
</protein>
<dbReference type="InterPro" id="IPR037069">
    <property type="entry name" value="AcylCoA_DH/ox_N_sf"/>
</dbReference>
<feature type="domain" description="Acyl-CoA dehydrogenase/oxidase N-terminal" evidence="8">
    <location>
        <begin position="35"/>
        <end position="113"/>
    </location>
</feature>
<evidence type="ECO:0000256" key="4">
    <source>
        <dbReference type="ARBA" id="ARBA00022827"/>
    </source>
</evidence>
<evidence type="ECO:0000256" key="2">
    <source>
        <dbReference type="ARBA" id="ARBA00009347"/>
    </source>
</evidence>
<dbReference type="InterPro" id="IPR009075">
    <property type="entry name" value="AcylCo_DH/oxidase_C"/>
</dbReference>
<keyword evidence="5 9" id="KW-0560">Oxidoreductase</keyword>
<dbReference type="InterPro" id="IPR013786">
    <property type="entry name" value="AcylCoA_DH/ox_N"/>
</dbReference>
<accession>A0ABW9HJS2</accession>
<dbReference type="PANTHER" id="PTHR43884:SF40">
    <property type="entry name" value="ACYL-COA DEHYDROGENASE"/>
    <property type="match status" value="1"/>
</dbReference>
<comment type="caution">
    <text evidence="9">The sequence shown here is derived from an EMBL/GenBank/DDBJ whole genome shotgun (WGS) entry which is preliminary data.</text>
</comment>
<proteinExistence type="inferred from homology"/>
<evidence type="ECO:0000259" key="6">
    <source>
        <dbReference type="Pfam" id="PF00441"/>
    </source>
</evidence>
<comment type="cofactor">
    <cofactor evidence="1 5">
        <name>FAD</name>
        <dbReference type="ChEBI" id="CHEBI:57692"/>
    </cofactor>
</comment>
<dbReference type="InterPro" id="IPR006091">
    <property type="entry name" value="Acyl-CoA_Oxase/DH_mid-dom"/>
</dbReference>
<dbReference type="SUPFAM" id="SSF47203">
    <property type="entry name" value="Acyl-CoA dehydrogenase C-terminal domain-like"/>
    <property type="match status" value="1"/>
</dbReference>